<dbReference type="Proteomes" id="UP000273270">
    <property type="component" value="Chromosome"/>
</dbReference>
<dbReference type="RefSeq" id="WP_123879043.1">
    <property type="nucleotide sequence ID" value="NZ_CP033920.1"/>
</dbReference>
<dbReference type="EMBL" id="CP033920">
    <property type="protein sequence ID" value="AZA48979.1"/>
    <property type="molecule type" value="Genomic_DNA"/>
</dbReference>
<dbReference type="KEGG" id="ccau:EG346_12715"/>
<protein>
    <submittedName>
        <fullName evidence="1">Uncharacterized protein</fullName>
    </submittedName>
</protein>
<dbReference type="AlphaFoldDB" id="A0A3G6M7Y5"/>
<evidence type="ECO:0000313" key="1">
    <source>
        <dbReference type="EMBL" id="AZA48979.1"/>
    </source>
</evidence>
<sequence length="66" mass="7919">MNLPGSTILSKEKEYFVTVYTKQRSYKFKIWDTYNQGVLVCRINKNGKEFVTNRNDKLIYYLDKSK</sequence>
<accession>A0A3G6M7Y5</accession>
<name>A0A3G6M7Y5_CHRCU</name>
<evidence type="ECO:0000313" key="2">
    <source>
        <dbReference type="Proteomes" id="UP000273270"/>
    </source>
</evidence>
<organism evidence="1 2">
    <name type="scientific">Chryseobacterium carnipullorum</name>
    <dbReference type="NCBI Taxonomy" id="1124835"/>
    <lineage>
        <taxon>Bacteria</taxon>
        <taxon>Pseudomonadati</taxon>
        <taxon>Bacteroidota</taxon>
        <taxon>Flavobacteriia</taxon>
        <taxon>Flavobacteriales</taxon>
        <taxon>Weeksellaceae</taxon>
        <taxon>Chryseobacterium group</taxon>
        <taxon>Chryseobacterium</taxon>
    </lineage>
</organism>
<proteinExistence type="predicted"/>
<keyword evidence="2" id="KW-1185">Reference proteome</keyword>
<dbReference type="OrthoDB" id="1255628at2"/>
<reference evidence="2" key="1">
    <citation type="submission" date="2018-11" db="EMBL/GenBank/DDBJ databases">
        <title>Proposal to divide the Flavobacteriaceae and reorganize its genera based on Amino Acid Identity values calculated from whole genome sequences.</title>
        <authorList>
            <person name="Nicholson A.C."/>
            <person name="Gulvik C.A."/>
            <person name="Whitney A.M."/>
            <person name="Humrighouse B.W."/>
            <person name="Bell M."/>
            <person name="Holmes B."/>
            <person name="Steigerwalt A.G."/>
            <person name="Villarma A."/>
            <person name="Sheth M."/>
            <person name="Batra D."/>
            <person name="Pryor J."/>
            <person name="Bernardet J.-F."/>
            <person name="Hugo C."/>
            <person name="Kampfer P."/>
            <person name="Newman J."/>
            <person name="McQuiston J.R."/>
        </authorList>
    </citation>
    <scope>NUCLEOTIDE SEQUENCE [LARGE SCALE GENOMIC DNA]</scope>
    <source>
        <strain evidence="2">G0188</strain>
    </source>
</reference>
<gene>
    <name evidence="1" type="ORF">EG346_12715</name>
</gene>